<keyword evidence="2" id="KW-1185">Reference proteome</keyword>
<reference evidence="1 2" key="1">
    <citation type="journal article" date="2014" name="Genome Announc.">
        <title>The Genome of the Predominant Equine Lactobacillus Species, Lactobacillus equi, Is Reflective of Its Lifestyle Adaptations to an Herbivorous Host.</title>
        <authorList>
            <person name="O'Donnell M.M."/>
            <person name="Harris H.M."/>
            <person name="O'Toole P.W."/>
            <person name="Ross R.P."/>
        </authorList>
    </citation>
    <scope>NUCLEOTIDE SEQUENCE [LARGE SCALE GENOMIC DNA]</scope>
    <source>
        <strain evidence="1 2">DPC 6820</strain>
    </source>
</reference>
<dbReference type="PANTHER" id="PTHR21525">
    <property type="entry name" value="MOTILE SPERM PROTEIN"/>
    <property type="match status" value="1"/>
</dbReference>
<evidence type="ECO:0000313" key="1">
    <source>
        <dbReference type="EMBL" id="ETA75070.1"/>
    </source>
</evidence>
<evidence type="ECO:0000313" key="2">
    <source>
        <dbReference type="Proteomes" id="UP000018559"/>
    </source>
</evidence>
<dbReference type="PANTHER" id="PTHR21525:SF9">
    <property type="entry name" value="CHANNEL_COLICIN DOMAIN-CONTAINING PROTEIN"/>
    <property type="match status" value="1"/>
</dbReference>
<dbReference type="EMBL" id="AWWH01000012">
    <property type="protein sequence ID" value="ETA75070.1"/>
    <property type="molecule type" value="Genomic_DNA"/>
</dbReference>
<name>V7I0J4_9LACO</name>
<dbReference type="AlphaFoldDB" id="V7I0J4"/>
<proteinExistence type="predicted"/>
<organism evidence="1 2">
    <name type="scientific">Ligilactobacillus equi DPC 6820</name>
    <dbReference type="NCBI Taxonomy" id="1392007"/>
    <lineage>
        <taxon>Bacteria</taxon>
        <taxon>Bacillati</taxon>
        <taxon>Bacillota</taxon>
        <taxon>Bacilli</taxon>
        <taxon>Lactobacillales</taxon>
        <taxon>Lactobacillaceae</taxon>
        <taxon>Ligilactobacillus</taxon>
    </lineage>
</organism>
<accession>V7I0J4</accession>
<protein>
    <recommendedName>
        <fullName evidence="3">LXG domain-containing protein</fullName>
    </recommendedName>
</protein>
<sequence>MYNYYTKEYCLRNTLFNILRGEHDMTQNIHDEKISEEEIIEEFLKFENPLSEQETRDIIKFSRNFLKDYAKISDKDDIEQWITTELKKELPNKTNDEVSQISLEITKSLQTTEEMKTSLQKAKSQGRSSSGWLSSTLKSYMSKKSLESQVAYLEKLDTRISRANEEMLHTIKTSKSNFREVSQNRNLDGFIAEQQHVNLFNLKAAESGSDLRASVVQPKGSTYTKNGFDIVIKNEKNKIIHQYQLKYGKTAQDTIKLLEKGDYRNQILVVPENQVAEVSSHFPNKTVQATIGEGKNQSVPLTKDDAKKLQDQVQNEKLSLDADWSNYSMKEVSNVIVKNATSAGLMGAAIGAGTNALSSLAQGESIESEKVIKEALVSGADMGIKSALAGALKVASEKGMIRAIPKGTPPSTIANIAFVAVENVKAFSKVASGEYTIREGIDAMCETTTSCVAGLAVSSLGAASLGAAIGTVLGPVGAAVGSVIGGAVGYAAGSSIGKAVTKVTHKVRNDTVKIFKSVNRVTGKLFSGVVNSFGL</sequence>
<dbReference type="PATRIC" id="fig|1392007.3.peg.88"/>
<comment type="caution">
    <text evidence="1">The sequence shown here is derived from an EMBL/GenBank/DDBJ whole genome shotgun (WGS) entry which is preliminary data.</text>
</comment>
<gene>
    <name evidence="1" type="ORF">LEQ_1417</name>
</gene>
<evidence type="ECO:0008006" key="3">
    <source>
        <dbReference type="Google" id="ProtNLM"/>
    </source>
</evidence>
<dbReference type="Proteomes" id="UP000018559">
    <property type="component" value="Unassembled WGS sequence"/>
</dbReference>